<evidence type="ECO:0000313" key="2">
    <source>
        <dbReference type="EMBL" id="NGO71521.1"/>
    </source>
</evidence>
<protein>
    <recommendedName>
        <fullName evidence="4">CoA-transferase</fullName>
    </recommendedName>
</protein>
<organism evidence="2 3">
    <name type="scientific">Streptomyces boncukensis</name>
    <dbReference type="NCBI Taxonomy" id="2711219"/>
    <lineage>
        <taxon>Bacteria</taxon>
        <taxon>Bacillati</taxon>
        <taxon>Actinomycetota</taxon>
        <taxon>Actinomycetes</taxon>
        <taxon>Kitasatosporales</taxon>
        <taxon>Streptomycetaceae</taxon>
        <taxon>Streptomyces</taxon>
    </lineage>
</organism>
<dbReference type="EMBL" id="JAAKZZ010000314">
    <property type="protein sequence ID" value="NGO71521.1"/>
    <property type="molecule type" value="Genomic_DNA"/>
</dbReference>
<dbReference type="Gene3D" id="3.40.50.10540">
    <property type="entry name" value="Crotonobetainyl-coa:carnitine coa-transferase, domain 1"/>
    <property type="match status" value="1"/>
</dbReference>
<dbReference type="PANTHER" id="PTHR48228:SF4">
    <property type="entry name" value="BLR3030 PROTEIN"/>
    <property type="match status" value="1"/>
</dbReference>
<dbReference type="RefSeq" id="WP_165301155.1">
    <property type="nucleotide sequence ID" value="NZ_JAAKZZ010000314.1"/>
</dbReference>
<feature type="region of interest" description="Disordered" evidence="1">
    <location>
        <begin position="1"/>
        <end position="55"/>
    </location>
</feature>
<gene>
    <name evidence="2" type="ORF">G5C65_24855</name>
</gene>
<dbReference type="AlphaFoldDB" id="A0A6G4X4C4"/>
<dbReference type="InterPro" id="IPR023606">
    <property type="entry name" value="CoA-Trfase_III_dom_1_sf"/>
</dbReference>
<feature type="region of interest" description="Disordered" evidence="1">
    <location>
        <begin position="461"/>
        <end position="484"/>
    </location>
</feature>
<dbReference type="InterPro" id="IPR003673">
    <property type="entry name" value="CoA-Trfase_fam_III"/>
</dbReference>
<feature type="region of interest" description="Disordered" evidence="1">
    <location>
        <begin position="511"/>
        <end position="533"/>
    </location>
</feature>
<evidence type="ECO:0000256" key="1">
    <source>
        <dbReference type="SAM" id="MobiDB-lite"/>
    </source>
</evidence>
<evidence type="ECO:0008006" key="4">
    <source>
        <dbReference type="Google" id="ProtNLM"/>
    </source>
</evidence>
<proteinExistence type="predicted"/>
<keyword evidence="3" id="KW-1185">Reference proteome</keyword>
<dbReference type="GO" id="GO:0003824">
    <property type="term" value="F:catalytic activity"/>
    <property type="evidence" value="ECO:0007669"/>
    <property type="project" value="InterPro"/>
</dbReference>
<feature type="compositionally biased region" description="Low complexity" evidence="1">
    <location>
        <begin position="16"/>
        <end position="47"/>
    </location>
</feature>
<dbReference type="InterPro" id="IPR050509">
    <property type="entry name" value="CoA-transferase_III"/>
</dbReference>
<dbReference type="PANTHER" id="PTHR48228">
    <property type="entry name" value="SUCCINYL-COA--D-CITRAMALATE COA-TRANSFERASE"/>
    <property type="match status" value="1"/>
</dbReference>
<comment type="caution">
    <text evidence="2">The sequence shown here is derived from an EMBL/GenBank/DDBJ whole genome shotgun (WGS) entry which is preliminary data.</text>
</comment>
<sequence length="533" mass="55224">MNQFPAAGEGSGGASGTDVTDTTTPTGTTTPTDTTLPTDTTGYTDSAGGTGGAGDGAAQAWAALGGDLALLARATRTRRTGPAAPLPSVLPVRELATGTVTACSLAAAEFSCVRERSTFLPPVHVDDGAVAAAFHSERHLRIDGRAPDLFAPLSRFWRTADGWVRTHANYPHHRARLLVELGLDAAATEPSEALVAKVAAALAERAATEVEERVYAAGGLAVAVRTPGAWQEHPQHAAVDSAPLVSTVRLDGAGPLPLDGRPGPGGLQGLRVLDLTRVLAGPIATRTLGLLGADVLRIEPPRYPELPDTYADTGFGKRSTVLDLASRSGQAAFEELLASAHLVVTGYRPGALDRFGLAPESLADRRPGLVVGQLCAWGNTGPWQRRRGFDSLVQAASGIARVESADGDTPGALPAQALDHGSGYLLAGALLRALTEQRTGTGGSRIVRLALARTAEWLLHELPHDPDGTPGADGTGAPGDGAPPFDPGPWLSEADSALGRLRYVRSPVGFGEHSPRTWTRTPDEPGADASTWL</sequence>
<dbReference type="Proteomes" id="UP000477722">
    <property type="component" value="Unassembled WGS sequence"/>
</dbReference>
<reference evidence="2 3" key="1">
    <citation type="submission" date="2020-02" db="EMBL/GenBank/DDBJ databases">
        <title>Whole-genome analyses of novel actinobacteria.</title>
        <authorList>
            <person name="Sahin N."/>
            <person name="Tatar D."/>
        </authorList>
    </citation>
    <scope>NUCLEOTIDE SEQUENCE [LARGE SCALE GENOMIC DNA]</scope>
    <source>
        <strain evidence="2 3">SB3404</strain>
    </source>
</reference>
<accession>A0A6G4X4C4</accession>
<evidence type="ECO:0000313" key="3">
    <source>
        <dbReference type="Proteomes" id="UP000477722"/>
    </source>
</evidence>
<dbReference type="SUPFAM" id="SSF89796">
    <property type="entry name" value="CoA-transferase family III (CaiB/BaiF)"/>
    <property type="match status" value="2"/>
</dbReference>
<name>A0A6G4X4C4_9ACTN</name>
<dbReference type="Pfam" id="PF02515">
    <property type="entry name" value="CoA_transf_3"/>
    <property type="match status" value="1"/>
</dbReference>